<organism evidence="1 2">
    <name type="scientific">Liparis tanakae</name>
    <name type="common">Tanaka's snailfish</name>
    <dbReference type="NCBI Taxonomy" id="230148"/>
    <lineage>
        <taxon>Eukaryota</taxon>
        <taxon>Metazoa</taxon>
        <taxon>Chordata</taxon>
        <taxon>Craniata</taxon>
        <taxon>Vertebrata</taxon>
        <taxon>Euteleostomi</taxon>
        <taxon>Actinopterygii</taxon>
        <taxon>Neopterygii</taxon>
        <taxon>Teleostei</taxon>
        <taxon>Neoteleostei</taxon>
        <taxon>Acanthomorphata</taxon>
        <taxon>Eupercaria</taxon>
        <taxon>Perciformes</taxon>
        <taxon>Cottioidei</taxon>
        <taxon>Cottales</taxon>
        <taxon>Liparidae</taxon>
        <taxon>Liparis</taxon>
    </lineage>
</organism>
<dbReference type="AlphaFoldDB" id="A0A4Z2FQH9"/>
<evidence type="ECO:0000313" key="1">
    <source>
        <dbReference type="EMBL" id="TNN42602.1"/>
    </source>
</evidence>
<name>A0A4Z2FQH9_9TELE</name>
<reference evidence="1 2" key="1">
    <citation type="submission" date="2019-03" db="EMBL/GenBank/DDBJ databases">
        <title>First draft genome of Liparis tanakae, snailfish: a comprehensive survey of snailfish specific genes.</title>
        <authorList>
            <person name="Kim W."/>
            <person name="Song I."/>
            <person name="Jeong J.-H."/>
            <person name="Kim D."/>
            <person name="Kim S."/>
            <person name="Ryu S."/>
            <person name="Song J.Y."/>
            <person name="Lee S.K."/>
        </authorList>
    </citation>
    <scope>NUCLEOTIDE SEQUENCE [LARGE SCALE GENOMIC DNA]</scope>
    <source>
        <tissue evidence="1">Muscle</tissue>
    </source>
</reference>
<proteinExistence type="predicted"/>
<comment type="caution">
    <text evidence="1">The sequence shown here is derived from an EMBL/GenBank/DDBJ whole genome shotgun (WGS) entry which is preliminary data.</text>
</comment>
<keyword evidence="2" id="KW-1185">Reference proteome</keyword>
<dbReference type="Proteomes" id="UP000314294">
    <property type="component" value="Unassembled WGS sequence"/>
</dbReference>
<evidence type="ECO:0000313" key="2">
    <source>
        <dbReference type="Proteomes" id="UP000314294"/>
    </source>
</evidence>
<sequence length="128" mass="14273">MVEVSIVEYADYQLFICRIHYLRIENAEEPIKCHNRRVASEGVDLQSSLTLRSDVIFVLVASVIVRGAPLSCCRSSHRVTLKGGRISPRRVKRAPKGRTQAGGRAGEQQVATAARLNSRAPTLRRFEV</sequence>
<gene>
    <name evidence="1" type="ORF">EYF80_047206</name>
</gene>
<dbReference type="EMBL" id="SRLO01001025">
    <property type="protein sequence ID" value="TNN42602.1"/>
    <property type="molecule type" value="Genomic_DNA"/>
</dbReference>
<protein>
    <submittedName>
        <fullName evidence="1">Uncharacterized protein</fullName>
    </submittedName>
</protein>
<accession>A0A4Z2FQH9</accession>